<keyword evidence="3" id="KW-1185">Reference proteome</keyword>
<evidence type="ECO:0000313" key="3">
    <source>
        <dbReference type="Proteomes" id="UP000481033"/>
    </source>
</evidence>
<evidence type="ECO:0000313" key="2">
    <source>
        <dbReference type="EMBL" id="NEZ61062.1"/>
    </source>
</evidence>
<dbReference type="Pfam" id="PF20283">
    <property type="entry name" value="CTD7"/>
    <property type="match status" value="1"/>
</dbReference>
<accession>A0A6M0RZD2</accession>
<proteinExistence type="predicted"/>
<dbReference type="InterPro" id="IPR046913">
    <property type="entry name" value="ABC-3C_CTD7"/>
</dbReference>
<comment type="caution">
    <text evidence="2">The sequence shown here is derived from an EMBL/GenBank/DDBJ whole genome shotgun (WGS) entry which is preliminary data.</text>
</comment>
<protein>
    <recommendedName>
        <fullName evidence="1">ABC-three component systems C-terminal domain-containing protein</fullName>
    </recommendedName>
</protein>
<gene>
    <name evidence="2" type="ORF">DXZ20_36590</name>
</gene>
<evidence type="ECO:0000259" key="1">
    <source>
        <dbReference type="Pfam" id="PF20283"/>
    </source>
</evidence>
<feature type="domain" description="ABC-three component systems C-terminal" evidence="1">
    <location>
        <begin position="267"/>
        <end position="391"/>
    </location>
</feature>
<dbReference type="Proteomes" id="UP000481033">
    <property type="component" value="Unassembled WGS sequence"/>
</dbReference>
<name>A0A6M0RZD2_9CYAN</name>
<organism evidence="2 3">
    <name type="scientific">Adonisia turfae CCMR0081</name>
    <dbReference type="NCBI Taxonomy" id="2292702"/>
    <lineage>
        <taxon>Bacteria</taxon>
        <taxon>Bacillati</taxon>
        <taxon>Cyanobacteriota</taxon>
        <taxon>Adonisia</taxon>
        <taxon>Adonisia turfae</taxon>
    </lineage>
</organism>
<sequence length="401" mass="46348">MTGNSSNQTDFSAADSALGYLYQVRLALLSSLQRLIRDDPFSIYLETLDDVVFERDGFAPDLLQTKHHCERSANLTNASVDLWKSFRVWMEGRANGSISEDAQLYLITTSNVGMRSSASYLTLEQRDETEALYRLRETVRTSNSRENQLAYQLFRNLSPNDQESLISSIIICPNAPNIIDVDDALRDEARMAVRREYLDSFLSRLDGWWYRRAIKQLMDPDTLPILSDEIESEIDDLREQFKPDSLPVDTDILEAEIEAADYERAIFVQQVKLVGVGNRRILAAIRDYYRAFTQRSRWVREDLLLIGELDRYERLLKEEWELQFDRVSDELGTTAAEDAKRAAAQKVYAWVEDSCFPIRPQVQHPSMTRGSFHILADSLQVGWHPEFMQRLQQILEPQEVS</sequence>
<dbReference type="AlphaFoldDB" id="A0A6M0RZD2"/>
<dbReference type="EMBL" id="QXHD01000004">
    <property type="protein sequence ID" value="NEZ61062.1"/>
    <property type="molecule type" value="Genomic_DNA"/>
</dbReference>
<reference evidence="2 3" key="1">
    <citation type="journal article" date="2020" name="Microb. Ecol.">
        <title>Ecogenomics of the Marine Benthic Filamentous Cyanobacterium Adonisia.</title>
        <authorList>
            <person name="Walter J.M."/>
            <person name="Coutinho F.H."/>
            <person name="Leomil L."/>
            <person name="Hargreaves P.I."/>
            <person name="Campeao M.E."/>
            <person name="Vieira V.V."/>
            <person name="Silva B.S."/>
            <person name="Fistarol G.O."/>
            <person name="Salomon P.S."/>
            <person name="Sawabe T."/>
            <person name="Mino S."/>
            <person name="Hosokawa M."/>
            <person name="Miyashita H."/>
            <person name="Maruyama F."/>
            <person name="van Verk M.C."/>
            <person name="Dutilh B.E."/>
            <person name="Thompson C.C."/>
            <person name="Thompson F.L."/>
        </authorList>
    </citation>
    <scope>NUCLEOTIDE SEQUENCE [LARGE SCALE GENOMIC DNA]</scope>
    <source>
        <strain evidence="2 3">CCMR0081</strain>
    </source>
</reference>
<dbReference type="RefSeq" id="WP_163703317.1">
    <property type="nucleotide sequence ID" value="NZ_QXHD01000004.1"/>
</dbReference>